<accession>A0A1Y1WPS4</accession>
<name>A0A1Y1WPS4_9FUNG</name>
<dbReference type="GO" id="GO:0016973">
    <property type="term" value="P:poly(A)+ mRNA export from nucleus"/>
    <property type="evidence" value="ECO:0007669"/>
    <property type="project" value="TreeGrafter"/>
</dbReference>
<dbReference type="SMART" id="SM00753">
    <property type="entry name" value="PAM"/>
    <property type="match status" value="1"/>
</dbReference>
<dbReference type="STRING" id="1754192.A0A1Y1WPS4"/>
<proteinExistence type="inferred from homology"/>
<protein>
    <recommendedName>
        <fullName evidence="2">PCI domain-containing protein</fullName>
    </recommendedName>
</protein>
<dbReference type="InterPro" id="IPR045114">
    <property type="entry name" value="Csn12-like"/>
</dbReference>
<reference evidence="3 4" key="1">
    <citation type="submission" date="2016-08" db="EMBL/GenBank/DDBJ databases">
        <title>A Parts List for Fungal Cellulosomes Revealed by Comparative Genomics.</title>
        <authorList>
            <consortium name="DOE Joint Genome Institute"/>
            <person name="Haitjema C.H."/>
            <person name="Gilmore S.P."/>
            <person name="Henske J.K."/>
            <person name="Solomon K.V."/>
            <person name="De Groot R."/>
            <person name="Kuo A."/>
            <person name="Mondo S.J."/>
            <person name="Salamov A.A."/>
            <person name="Labutti K."/>
            <person name="Zhao Z."/>
            <person name="Chiniquy J."/>
            <person name="Barry K."/>
            <person name="Brewer H.M."/>
            <person name="Purvine S.O."/>
            <person name="Wright A.T."/>
            <person name="Boxma B."/>
            <person name="Van Alen T."/>
            <person name="Hackstein J.H."/>
            <person name="Baker S.E."/>
            <person name="Grigoriev I.V."/>
            <person name="O'Malley M.A."/>
        </authorList>
    </citation>
    <scope>NUCLEOTIDE SEQUENCE [LARGE SCALE GENOMIC DNA]</scope>
    <source>
        <strain evidence="3 4">S4</strain>
    </source>
</reference>
<dbReference type="PANTHER" id="PTHR12732:SF0">
    <property type="entry name" value="PCI DOMAIN-CONTAINING PROTEIN 2"/>
    <property type="match status" value="1"/>
</dbReference>
<dbReference type="PROSITE" id="PS50250">
    <property type="entry name" value="PCI"/>
    <property type="match status" value="1"/>
</dbReference>
<dbReference type="GO" id="GO:0006368">
    <property type="term" value="P:transcription elongation by RNA polymerase II"/>
    <property type="evidence" value="ECO:0007669"/>
    <property type="project" value="TreeGrafter"/>
</dbReference>
<evidence type="ECO:0000313" key="3">
    <source>
        <dbReference type="EMBL" id="ORX75530.1"/>
    </source>
</evidence>
<dbReference type="GO" id="GO:0003690">
    <property type="term" value="F:double-stranded DNA binding"/>
    <property type="evidence" value="ECO:0007669"/>
    <property type="project" value="InterPro"/>
</dbReference>
<evidence type="ECO:0000313" key="4">
    <source>
        <dbReference type="Proteomes" id="UP000193944"/>
    </source>
</evidence>
<comment type="caution">
    <text evidence="3">The sequence shown here is derived from an EMBL/GenBank/DDBJ whole genome shotgun (WGS) entry which is preliminary data.</text>
</comment>
<evidence type="ECO:0000256" key="1">
    <source>
        <dbReference type="ARBA" id="ARBA00025771"/>
    </source>
</evidence>
<keyword evidence="4" id="KW-1185">Reference proteome</keyword>
<dbReference type="InterPro" id="IPR000717">
    <property type="entry name" value="PCI_dom"/>
</dbReference>
<dbReference type="AlphaFoldDB" id="A0A1Y1WPS4"/>
<dbReference type="PANTHER" id="PTHR12732">
    <property type="entry name" value="UNCHARACTERIZED PROTEASOME COMPONENT REGION PCI-CONTAINING"/>
    <property type="match status" value="1"/>
</dbReference>
<evidence type="ECO:0000259" key="2">
    <source>
        <dbReference type="PROSITE" id="PS50250"/>
    </source>
</evidence>
<gene>
    <name evidence="3" type="ORF">BCR32DRAFT_271846</name>
</gene>
<organism evidence="3 4">
    <name type="scientific">Anaeromyces robustus</name>
    <dbReference type="NCBI Taxonomy" id="1754192"/>
    <lineage>
        <taxon>Eukaryota</taxon>
        <taxon>Fungi</taxon>
        <taxon>Fungi incertae sedis</taxon>
        <taxon>Chytridiomycota</taxon>
        <taxon>Chytridiomycota incertae sedis</taxon>
        <taxon>Neocallimastigomycetes</taxon>
        <taxon>Neocallimastigales</taxon>
        <taxon>Neocallimastigaceae</taxon>
        <taxon>Anaeromyces</taxon>
    </lineage>
</organism>
<dbReference type="EMBL" id="MCFG01000351">
    <property type="protein sequence ID" value="ORX75530.1"/>
    <property type="molecule type" value="Genomic_DNA"/>
</dbReference>
<dbReference type="Gene3D" id="1.10.10.10">
    <property type="entry name" value="Winged helix-like DNA-binding domain superfamily/Winged helix DNA-binding domain"/>
    <property type="match status" value="1"/>
</dbReference>
<comment type="similarity">
    <text evidence="1">Belongs to the CSN12 family.</text>
</comment>
<feature type="domain" description="PCI" evidence="2">
    <location>
        <begin position="211"/>
        <end position="394"/>
    </location>
</feature>
<dbReference type="OrthoDB" id="10252687at2759"/>
<dbReference type="Proteomes" id="UP000193944">
    <property type="component" value="Unassembled WGS sequence"/>
</dbReference>
<dbReference type="Pfam" id="PF01399">
    <property type="entry name" value="PCI"/>
    <property type="match status" value="1"/>
</dbReference>
<dbReference type="InterPro" id="IPR036388">
    <property type="entry name" value="WH-like_DNA-bd_sf"/>
</dbReference>
<dbReference type="GO" id="GO:0000973">
    <property type="term" value="P:post-transcriptional tethering of RNA polymerase II gene DNA at nuclear periphery"/>
    <property type="evidence" value="ECO:0007669"/>
    <property type="project" value="TreeGrafter"/>
</dbReference>
<dbReference type="GO" id="GO:0070390">
    <property type="term" value="C:transcription export complex 2"/>
    <property type="evidence" value="ECO:0007669"/>
    <property type="project" value="TreeGrafter"/>
</dbReference>
<sequence length="404" mass="46994">MKKYTKLVPFLKIVEECINNKDGYELASLLSVKKIHSPALMGQIAKSNIIKLCKENLPKYWDVTVCSQLKALYAYQNSNVIEACEEQKACVHAFDKLFQDLDRWVLPLVYVIHSDLYYLSVLADQELVKQNKKAGNLEEFARILNKAFSYCLNDRRVPVTNSRKWGTYYIANLLFKTYFKLKSTNLCKNIQTAINANNMLKLEEFPISQQVTFHYYSGLILFLDEQYREAEKHLLKAFKYTRGKSEKNIMIILHLLIPIRLLSGVMPSNRLLNEYSPIKETYGNLIKSIRSGNVKKFESSLKKKEKEFINRNTYLTIEKCKILCMRRLFKKVYNIEGKPTRMYVSSFKHALKFVDMDIEDDEVECLIAVMIEKGYIRGYISHEKRIVVLSASNAFPDINTISLA</sequence>
<dbReference type="GO" id="GO:0003723">
    <property type="term" value="F:RNA binding"/>
    <property type="evidence" value="ECO:0007669"/>
    <property type="project" value="InterPro"/>
</dbReference>
<reference evidence="3 4" key="2">
    <citation type="submission" date="2016-08" db="EMBL/GenBank/DDBJ databases">
        <title>Pervasive Adenine N6-methylation of Active Genes in Fungi.</title>
        <authorList>
            <consortium name="DOE Joint Genome Institute"/>
            <person name="Mondo S.J."/>
            <person name="Dannebaum R.O."/>
            <person name="Kuo R.C."/>
            <person name="Labutti K."/>
            <person name="Haridas S."/>
            <person name="Kuo A."/>
            <person name="Salamov A."/>
            <person name="Ahrendt S.R."/>
            <person name="Lipzen A."/>
            <person name="Sullivan W."/>
            <person name="Andreopoulos W.B."/>
            <person name="Clum A."/>
            <person name="Lindquist E."/>
            <person name="Daum C."/>
            <person name="Ramamoorthy G.K."/>
            <person name="Gryganskyi A."/>
            <person name="Culley D."/>
            <person name="Magnuson J.K."/>
            <person name="James T.Y."/>
            <person name="O'Malley M.A."/>
            <person name="Stajich J.E."/>
            <person name="Spatafora J.W."/>
            <person name="Visel A."/>
            <person name="Grigoriev I.V."/>
        </authorList>
    </citation>
    <scope>NUCLEOTIDE SEQUENCE [LARGE SCALE GENOMIC DNA]</scope>
    <source>
        <strain evidence="3 4">S4</strain>
    </source>
</reference>